<comment type="function">
    <text evidence="2 12">Catalyzes the synthesis of 5,6-dihydrouridine (D), a modified base found in the D-loop of most tRNAs, via the reduction of the C5-C6 double bond in target uridines.</text>
</comment>
<dbReference type="PIRSF" id="PIRSF006621">
    <property type="entry name" value="Dus"/>
    <property type="match status" value="1"/>
</dbReference>
<dbReference type="EMBL" id="AZFS01000045">
    <property type="protein sequence ID" value="KRL95755.1"/>
    <property type="molecule type" value="Genomic_DNA"/>
</dbReference>
<evidence type="ECO:0000256" key="8">
    <source>
        <dbReference type="ARBA" id="ARBA00022884"/>
    </source>
</evidence>
<evidence type="ECO:0000256" key="9">
    <source>
        <dbReference type="ARBA" id="ARBA00023002"/>
    </source>
</evidence>
<evidence type="ECO:0000256" key="6">
    <source>
        <dbReference type="ARBA" id="ARBA00022694"/>
    </source>
</evidence>
<dbReference type="InterPro" id="IPR001269">
    <property type="entry name" value="DUS_fam"/>
</dbReference>
<evidence type="ECO:0000256" key="10">
    <source>
        <dbReference type="ARBA" id="ARBA00048205"/>
    </source>
</evidence>
<evidence type="ECO:0000256" key="7">
    <source>
        <dbReference type="ARBA" id="ARBA00022857"/>
    </source>
</evidence>
<dbReference type="RefSeq" id="WP_057732813.1">
    <property type="nucleotide sequence ID" value="NZ_AZFS01000045.1"/>
</dbReference>
<feature type="binding site" evidence="14">
    <location>
        <begin position="18"/>
        <end position="20"/>
    </location>
    <ligand>
        <name>FMN</name>
        <dbReference type="ChEBI" id="CHEBI:58210"/>
    </ligand>
</feature>
<feature type="active site" description="Proton donor" evidence="13">
    <location>
        <position position="103"/>
    </location>
</feature>
<evidence type="ECO:0000256" key="11">
    <source>
        <dbReference type="ARBA" id="ARBA00048802"/>
    </source>
</evidence>
<dbReference type="GO" id="GO:0000049">
    <property type="term" value="F:tRNA binding"/>
    <property type="evidence" value="ECO:0007669"/>
    <property type="project" value="UniProtKB-KW"/>
</dbReference>
<dbReference type="InterPro" id="IPR013785">
    <property type="entry name" value="Aldolase_TIM"/>
</dbReference>
<feature type="binding site" evidence="14">
    <location>
        <position position="172"/>
    </location>
    <ligand>
        <name>FMN</name>
        <dbReference type="ChEBI" id="CHEBI:58210"/>
    </ligand>
</feature>
<dbReference type="InterPro" id="IPR024036">
    <property type="entry name" value="tRNA-dHydroUridine_Synthase_C"/>
</dbReference>
<keyword evidence="7" id="KW-0521">NADP</keyword>
<dbReference type="Gene3D" id="1.10.1200.80">
    <property type="entry name" value="Putative flavin oxidoreducatase, domain 2"/>
    <property type="match status" value="1"/>
</dbReference>
<feature type="binding site" evidence="14">
    <location>
        <begin position="227"/>
        <end position="228"/>
    </location>
    <ligand>
        <name>FMN</name>
        <dbReference type="ChEBI" id="CHEBI:58210"/>
    </ligand>
</feature>
<evidence type="ECO:0000256" key="14">
    <source>
        <dbReference type="PIRSR" id="PIRSR006621-2"/>
    </source>
</evidence>
<evidence type="ECO:0000256" key="13">
    <source>
        <dbReference type="PIRSR" id="PIRSR006621-1"/>
    </source>
</evidence>
<comment type="catalytic activity">
    <reaction evidence="11">
        <text>a 5,6-dihydrouridine in tRNA + NAD(+) = a uridine in tRNA + NADH + H(+)</text>
        <dbReference type="Rhea" id="RHEA:54452"/>
        <dbReference type="Rhea" id="RHEA-COMP:13339"/>
        <dbReference type="Rhea" id="RHEA-COMP:13887"/>
        <dbReference type="ChEBI" id="CHEBI:15378"/>
        <dbReference type="ChEBI" id="CHEBI:57540"/>
        <dbReference type="ChEBI" id="CHEBI:57945"/>
        <dbReference type="ChEBI" id="CHEBI:65315"/>
        <dbReference type="ChEBI" id="CHEBI:74443"/>
    </reaction>
</comment>
<feature type="domain" description="DUS-like FMN-binding" evidence="15">
    <location>
        <begin position="16"/>
        <end position="318"/>
    </location>
</feature>
<evidence type="ECO:0000256" key="1">
    <source>
        <dbReference type="ARBA" id="ARBA00001917"/>
    </source>
</evidence>
<dbReference type="NCBIfam" id="TIGR00737">
    <property type="entry name" value="nifR3_yhdG"/>
    <property type="match status" value="1"/>
</dbReference>
<evidence type="ECO:0000313" key="16">
    <source>
        <dbReference type="EMBL" id="KRL95755.1"/>
    </source>
</evidence>
<organism evidence="16 17">
    <name type="scientific">Levilactobacillus hammesii DSM 16381</name>
    <dbReference type="NCBI Taxonomy" id="1423753"/>
    <lineage>
        <taxon>Bacteria</taxon>
        <taxon>Bacillati</taxon>
        <taxon>Bacillota</taxon>
        <taxon>Bacilli</taxon>
        <taxon>Lactobacillales</taxon>
        <taxon>Lactobacillaceae</taxon>
        <taxon>Levilactobacillus</taxon>
    </lineage>
</organism>
<proteinExistence type="inferred from homology"/>
<evidence type="ECO:0000256" key="3">
    <source>
        <dbReference type="ARBA" id="ARBA00022555"/>
    </source>
</evidence>
<keyword evidence="5 12" id="KW-0288">FMN</keyword>
<evidence type="ECO:0000256" key="12">
    <source>
        <dbReference type="PIRNR" id="PIRNR006621"/>
    </source>
</evidence>
<dbReference type="InterPro" id="IPR035587">
    <property type="entry name" value="DUS-like_FMN-bd"/>
</dbReference>
<gene>
    <name evidence="16" type="ORF">FD28_GL002245</name>
</gene>
<keyword evidence="8" id="KW-0694">RNA-binding</keyword>
<accession>A0A0R1V160</accession>
<dbReference type="SUPFAM" id="SSF51395">
    <property type="entry name" value="FMN-linked oxidoreductases"/>
    <property type="match status" value="1"/>
</dbReference>
<reference evidence="16 17" key="1">
    <citation type="journal article" date="2015" name="Genome Announc.">
        <title>Expanding the biotechnology potential of lactobacilli through comparative genomics of 213 strains and associated genera.</title>
        <authorList>
            <person name="Sun Z."/>
            <person name="Harris H.M."/>
            <person name="McCann A."/>
            <person name="Guo C."/>
            <person name="Argimon S."/>
            <person name="Zhang W."/>
            <person name="Yang X."/>
            <person name="Jeffery I.B."/>
            <person name="Cooney J.C."/>
            <person name="Kagawa T.F."/>
            <person name="Liu W."/>
            <person name="Song Y."/>
            <person name="Salvetti E."/>
            <person name="Wrobel A."/>
            <person name="Rasinkangas P."/>
            <person name="Parkhill J."/>
            <person name="Rea M.C."/>
            <person name="O'Sullivan O."/>
            <person name="Ritari J."/>
            <person name="Douillard F.P."/>
            <person name="Paul Ross R."/>
            <person name="Yang R."/>
            <person name="Briner A.E."/>
            <person name="Felis G.E."/>
            <person name="de Vos W.M."/>
            <person name="Barrangou R."/>
            <person name="Klaenhammer T.R."/>
            <person name="Caufield P.W."/>
            <person name="Cui Y."/>
            <person name="Zhang H."/>
            <person name="O'Toole P.W."/>
        </authorList>
    </citation>
    <scope>NUCLEOTIDE SEQUENCE [LARGE SCALE GENOMIC DNA]</scope>
    <source>
        <strain evidence="16 17">DSM 16381</strain>
    </source>
</reference>
<feature type="binding site" evidence="14">
    <location>
        <position position="142"/>
    </location>
    <ligand>
        <name>FMN</name>
        <dbReference type="ChEBI" id="CHEBI:58210"/>
    </ligand>
</feature>
<dbReference type="Gene3D" id="3.20.20.70">
    <property type="entry name" value="Aldolase class I"/>
    <property type="match status" value="1"/>
</dbReference>
<comment type="caution">
    <text evidence="16">The sequence shown here is derived from an EMBL/GenBank/DDBJ whole genome shotgun (WGS) entry which is preliminary data.</text>
</comment>
<dbReference type="CDD" id="cd02801">
    <property type="entry name" value="DUS_like_FMN"/>
    <property type="match status" value="1"/>
</dbReference>
<dbReference type="GO" id="GO:0050660">
    <property type="term" value="F:flavin adenine dinucleotide binding"/>
    <property type="evidence" value="ECO:0007669"/>
    <property type="project" value="InterPro"/>
</dbReference>
<dbReference type="PANTHER" id="PTHR45846">
    <property type="entry name" value="TRNA-DIHYDROURIDINE(47) SYNTHASE [NAD(P)(+)]-LIKE"/>
    <property type="match status" value="1"/>
</dbReference>
<dbReference type="GO" id="GO:0017150">
    <property type="term" value="F:tRNA dihydrouridine synthase activity"/>
    <property type="evidence" value="ECO:0007669"/>
    <property type="project" value="InterPro"/>
</dbReference>
<feature type="binding site" evidence="14">
    <location>
        <position position="72"/>
    </location>
    <ligand>
        <name>FMN</name>
        <dbReference type="ChEBI" id="CHEBI:58210"/>
    </ligand>
</feature>
<keyword evidence="3" id="KW-0820">tRNA-binding</keyword>
<name>A0A0R1V160_9LACO</name>
<evidence type="ECO:0000313" key="17">
    <source>
        <dbReference type="Proteomes" id="UP000051580"/>
    </source>
</evidence>
<dbReference type="PROSITE" id="PS01136">
    <property type="entry name" value="UPF0034"/>
    <property type="match status" value="1"/>
</dbReference>
<comment type="cofactor">
    <cofactor evidence="1 12 14">
        <name>FMN</name>
        <dbReference type="ChEBI" id="CHEBI:58210"/>
    </cofactor>
</comment>
<dbReference type="PATRIC" id="fig|1423753.3.peg.2355"/>
<dbReference type="EC" id="1.3.1.-" evidence="12"/>
<protein>
    <recommendedName>
        <fullName evidence="12">tRNA-dihydrouridine synthase</fullName>
        <ecNumber evidence="12">1.3.1.-</ecNumber>
    </recommendedName>
</protein>
<dbReference type="OrthoDB" id="9764501at2"/>
<dbReference type="STRING" id="1423753.FD28_GL002245"/>
<dbReference type="Pfam" id="PF01207">
    <property type="entry name" value="Dus"/>
    <property type="match status" value="1"/>
</dbReference>
<dbReference type="InterPro" id="IPR018517">
    <property type="entry name" value="tRNA_hU_synthase_CS"/>
</dbReference>
<dbReference type="InterPro" id="IPR004652">
    <property type="entry name" value="DusB-like"/>
</dbReference>
<evidence type="ECO:0000256" key="2">
    <source>
        <dbReference type="ARBA" id="ARBA00002790"/>
    </source>
</evidence>
<dbReference type="Proteomes" id="UP000051580">
    <property type="component" value="Unassembled WGS sequence"/>
</dbReference>
<comment type="catalytic activity">
    <reaction evidence="10">
        <text>a 5,6-dihydrouridine in tRNA + NADP(+) = a uridine in tRNA + NADPH + H(+)</text>
        <dbReference type="Rhea" id="RHEA:23624"/>
        <dbReference type="Rhea" id="RHEA-COMP:13339"/>
        <dbReference type="Rhea" id="RHEA-COMP:13887"/>
        <dbReference type="ChEBI" id="CHEBI:15378"/>
        <dbReference type="ChEBI" id="CHEBI:57783"/>
        <dbReference type="ChEBI" id="CHEBI:58349"/>
        <dbReference type="ChEBI" id="CHEBI:65315"/>
        <dbReference type="ChEBI" id="CHEBI:74443"/>
    </reaction>
</comment>
<dbReference type="PANTHER" id="PTHR45846:SF1">
    <property type="entry name" value="TRNA-DIHYDROURIDINE(47) SYNTHASE [NAD(P)(+)]-LIKE"/>
    <property type="match status" value="1"/>
</dbReference>
<comment type="similarity">
    <text evidence="12">Belongs to the dus family.</text>
</comment>
<dbReference type="AlphaFoldDB" id="A0A0R1V160"/>
<keyword evidence="9 12" id="KW-0560">Oxidoreductase</keyword>
<evidence type="ECO:0000256" key="4">
    <source>
        <dbReference type="ARBA" id="ARBA00022630"/>
    </source>
</evidence>
<keyword evidence="14" id="KW-0547">Nucleotide-binding</keyword>
<evidence type="ECO:0000259" key="15">
    <source>
        <dbReference type="Pfam" id="PF01207"/>
    </source>
</evidence>
<evidence type="ECO:0000256" key="5">
    <source>
        <dbReference type="ARBA" id="ARBA00022643"/>
    </source>
</evidence>
<keyword evidence="6 12" id="KW-0819">tRNA processing</keyword>
<keyword evidence="17" id="KW-1185">Reference proteome</keyword>
<sequence>MSWKIGNVVIPNRVVVAPMAGVTNVAFRRICKAFGAGLVECEMISGQGIHYHNQRTLQMMAVDPQEHPMSIQIFGGTQETLVQAARYVDQQTPADIIDINMGCPVNKVVNTDAGAKWLLDPEKVHSMVAAVVAAVDKPVTVKMRTGWDSHHVYAVENALAAESAGASAIAMHGRTRKQMYQGQADWDILRQVAQALTVPFMGNGDVRTPEDAKRMLDDVGADAVMIGRAVMGNPWLLQRINRYLETGELLPEPTVLEKVTLAKEHLHQLCLAKGPEEGPMDFRNQVAYYLKGIPHAARTKVALTDATEEQVMMQILDDFVAKVAARERQAPVRRFTDRANS</sequence>
<keyword evidence="4 12" id="KW-0285">Flavoprotein</keyword>